<evidence type="ECO:0000313" key="2">
    <source>
        <dbReference type="EMBL" id="KAF4115334.1"/>
    </source>
</evidence>
<reference evidence="2 3" key="1">
    <citation type="submission" date="2020-04" db="EMBL/GenBank/DDBJ databases">
        <title>Chromosome-level genome assembly of a cyprinid fish Onychostoma macrolepis by integration of Nanopore Sequencing, Bionano and Hi-C technology.</title>
        <authorList>
            <person name="Wang D."/>
        </authorList>
    </citation>
    <scope>NUCLEOTIDE SEQUENCE [LARGE SCALE GENOMIC DNA]</scope>
    <source>
        <strain evidence="2">SWU-2019</strain>
        <tissue evidence="2">Muscle</tissue>
    </source>
</reference>
<name>A0A7J6D8W1_9TELE</name>
<comment type="caution">
    <text evidence="2">The sequence shown here is derived from an EMBL/GenBank/DDBJ whole genome shotgun (WGS) entry which is preliminary data.</text>
</comment>
<accession>A0A7J6D8W1</accession>
<feature type="compositionally biased region" description="Polar residues" evidence="1">
    <location>
        <begin position="88"/>
        <end position="100"/>
    </location>
</feature>
<evidence type="ECO:0000313" key="3">
    <source>
        <dbReference type="Proteomes" id="UP000579812"/>
    </source>
</evidence>
<dbReference type="Proteomes" id="UP000579812">
    <property type="component" value="Unassembled WGS sequence"/>
</dbReference>
<keyword evidence="3" id="KW-1185">Reference proteome</keyword>
<feature type="region of interest" description="Disordered" evidence="1">
    <location>
        <begin position="75"/>
        <end position="100"/>
    </location>
</feature>
<dbReference type="AlphaFoldDB" id="A0A7J6D8W1"/>
<proteinExistence type="predicted"/>
<dbReference type="EMBL" id="JAAMOB010000003">
    <property type="protein sequence ID" value="KAF4115334.1"/>
    <property type="molecule type" value="Genomic_DNA"/>
</dbReference>
<sequence>MDHLDKDLQATEDQKLVLLSNVYKTIKHLPQIALKPDSAFTLQHLDFFIPRVREAGKEDWVRELEEMKRIAEAEEANKDAVEDDTWPVASTNNPPKKTKEMVQTTAVTAFLEVF</sequence>
<gene>
    <name evidence="2" type="ORF">G5714_002823</name>
</gene>
<dbReference type="PANTHER" id="PTHR32046:SF11">
    <property type="entry name" value="IMMUNE-ASSOCIATED NUCLEOTIDE-BINDING PROTEIN 10-LIKE"/>
    <property type="match status" value="1"/>
</dbReference>
<protein>
    <submittedName>
        <fullName evidence="2">Uncharacterized protein</fullName>
    </submittedName>
</protein>
<organism evidence="2 3">
    <name type="scientific">Onychostoma macrolepis</name>
    <dbReference type="NCBI Taxonomy" id="369639"/>
    <lineage>
        <taxon>Eukaryota</taxon>
        <taxon>Metazoa</taxon>
        <taxon>Chordata</taxon>
        <taxon>Craniata</taxon>
        <taxon>Vertebrata</taxon>
        <taxon>Euteleostomi</taxon>
        <taxon>Actinopterygii</taxon>
        <taxon>Neopterygii</taxon>
        <taxon>Teleostei</taxon>
        <taxon>Ostariophysi</taxon>
        <taxon>Cypriniformes</taxon>
        <taxon>Cyprinidae</taxon>
        <taxon>Acrossocheilinae</taxon>
        <taxon>Onychostoma</taxon>
    </lineage>
</organism>
<evidence type="ECO:0000256" key="1">
    <source>
        <dbReference type="SAM" id="MobiDB-lite"/>
    </source>
</evidence>
<dbReference type="PANTHER" id="PTHR32046">
    <property type="entry name" value="G DOMAIN-CONTAINING PROTEIN"/>
    <property type="match status" value="1"/>
</dbReference>